<sequence length="268" mass="29058">TQFFFLLFQQPGHYQQRRMVASSKAIKVGPWGGTAGSPWDDGAHRGVRSIALTYGRFLESMRVEYDRNGHPVHGEKHGGGGDGRTSRTAEVRACVRAPVQVSSSTKKNVHLSESLPLSLIDAGEAGLPVRVPDRRRRPVRPGGARRIDGGSVADVPDEHGGGARAVRGRVGGRGAVRVPDGGRRGGRVQREERVVAPRRRRPARRGAAPGDALRRGPGARRHGVPVFRLRERRQQLGSASAAAEEEAVRVVLQISRQNDSFFCGINSD</sequence>
<name>A0A0P0V7D7_ORYSJ</name>
<dbReference type="Gramene" id="Os01t0706800-00">
    <property type="protein sequence ID" value="Os01t0706800-00"/>
    <property type="gene ID" value="Os01g0706800"/>
</dbReference>
<accession>A0A0P0V7D7</accession>
<feature type="domain" description="Jacalin-type lectin" evidence="3">
    <location>
        <begin position="25"/>
        <end position="85"/>
    </location>
</feature>
<evidence type="ECO:0000256" key="1">
    <source>
        <dbReference type="ARBA" id="ARBA00022734"/>
    </source>
</evidence>
<feature type="region of interest" description="Disordered" evidence="2">
    <location>
        <begin position="195"/>
        <end position="222"/>
    </location>
</feature>
<reference evidence="4 5" key="3">
    <citation type="journal article" date="2013" name="Rice">
        <title>Improvement of the Oryza sativa Nipponbare reference genome using next generation sequence and optical map data.</title>
        <authorList>
            <person name="Kawahara Y."/>
            <person name="de la Bastide M."/>
            <person name="Hamilton J.P."/>
            <person name="Kanamori H."/>
            <person name="McCombie W.R."/>
            <person name="Ouyang S."/>
            <person name="Schwartz D.C."/>
            <person name="Tanaka T."/>
            <person name="Wu J."/>
            <person name="Zhou S."/>
            <person name="Childs K.L."/>
            <person name="Davidson R.M."/>
            <person name="Lin H."/>
            <person name="Quesada-Ocampo L."/>
            <person name="Vaillancourt B."/>
            <person name="Sakai H."/>
            <person name="Lee S.S."/>
            <person name="Kim J."/>
            <person name="Numa H."/>
            <person name="Itoh T."/>
            <person name="Buell C.R."/>
            <person name="Matsumoto T."/>
        </authorList>
    </citation>
    <scope>NUCLEOTIDE SEQUENCE [LARGE SCALE GENOMIC DNA]</scope>
    <source>
        <strain evidence="5">cv. Nipponbare</strain>
    </source>
</reference>
<dbReference type="SUPFAM" id="SSF51101">
    <property type="entry name" value="Mannose-binding lectins"/>
    <property type="match status" value="1"/>
</dbReference>
<dbReference type="STRING" id="39947.A0A0P0V7D7"/>
<dbReference type="FunCoup" id="A0A0P0V7D7">
    <property type="interactions" value="25"/>
</dbReference>
<evidence type="ECO:0000256" key="2">
    <source>
        <dbReference type="SAM" id="MobiDB-lite"/>
    </source>
</evidence>
<dbReference type="InParanoid" id="A0A0P0V7D7"/>
<evidence type="ECO:0000313" key="5">
    <source>
        <dbReference type="Proteomes" id="UP000059680"/>
    </source>
</evidence>
<dbReference type="AlphaFoldDB" id="A0A0P0V7D7"/>
<dbReference type="PaxDb" id="39947-A0A0P0V7D7"/>
<protein>
    <submittedName>
        <fullName evidence="4">Os01g0706800 protein</fullName>
    </submittedName>
</protein>
<feature type="region of interest" description="Disordered" evidence="2">
    <location>
        <begin position="133"/>
        <end position="167"/>
    </location>
</feature>
<keyword evidence="1" id="KW-0430">Lectin</keyword>
<feature type="non-terminal residue" evidence="4">
    <location>
        <position position="1"/>
    </location>
</feature>
<dbReference type="Gene3D" id="2.100.10.30">
    <property type="entry name" value="Jacalin-like lectin domain"/>
    <property type="match status" value="1"/>
</dbReference>
<gene>
    <name evidence="4" type="ordered locus">Os01g0706800</name>
    <name evidence="4" type="ORF">OSNPB_010706800</name>
</gene>
<dbReference type="InterPro" id="IPR036404">
    <property type="entry name" value="Jacalin-like_lectin_dom_sf"/>
</dbReference>
<dbReference type="EMBL" id="AP014957">
    <property type="protein sequence ID" value="BAS73947.1"/>
    <property type="molecule type" value="Genomic_DNA"/>
</dbReference>
<dbReference type="Pfam" id="PF01419">
    <property type="entry name" value="Jacalin"/>
    <property type="match status" value="1"/>
</dbReference>
<dbReference type="Proteomes" id="UP000059680">
    <property type="component" value="Chromosome 1"/>
</dbReference>
<evidence type="ECO:0000259" key="3">
    <source>
        <dbReference type="PROSITE" id="PS51752"/>
    </source>
</evidence>
<dbReference type="GO" id="GO:0030246">
    <property type="term" value="F:carbohydrate binding"/>
    <property type="evidence" value="ECO:0007669"/>
    <property type="project" value="UniProtKB-KW"/>
</dbReference>
<keyword evidence="5" id="KW-1185">Reference proteome</keyword>
<reference evidence="4 5" key="2">
    <citation type="journal article" date="2013" name="Plant Cell Physiol.">
        <title>Rice Annotation Project Database (RAP-DB): an integrative and interactive database for rice genomics.</title>
        <authorList>
            <person name="Sakai H."/>
            <person name="Lee S.S."/>
            <person name="Tanaka T."/>
            <person name="Numa H."/>
            <person name="Kim J."/>
            <person name="Kawahara Y."/>
            <person name="Wakimoto H."/>
            <person name="Yang C.C."/>
            <person name="Iwamoto M."/>
            <person name="Abe T."/>
            <person name="Yamada Y."/>
            <person name="Muto A."/>
            <person name="Inokuchi H."/>
            <person name="Ikemura T."/>
            <person name="Matsumoto T."/>
            <person name="Sasaki T."/>
            <person name="Itoh T."/>
        </authorList>
    </citation>
    <scope>NUCLEOTIDE SEQUENCE [LARGE SCALE GENOMIC DNA]</scope>
    <source>
        <strain evidence="5">cv. Nipponbare</strain>
    </source>
</reference>
<evidence type="ECO:0000313" key="4">
    <source>
        <dbReference type="EMBL" id="BAS73947.1"/>
    </source>
</evidence>
<dbReference type="PROSITE" id="PS51752">
    <property type="entry name" value="JACALIN_LECTIN"/>
    <property type="match status" value="1"/>
</dbReference>
<proteinExistence type="predicted"/>
<dbReference type="InterPro" id="IPR001229">
    <property type="entry name" value="Jacalin-like_lectin_dom"/>
</dbReference>
<organism evidence="4 5">
    <name type="scientific">Oryza sativa subsp. japonica</name>
    <name type="common">Rice</name>
    <dbReference type="NCBI Taxonomy" id="39947"/>
    <lineage>
        <taxon>Eukaryota</taxon>
        <taxon>Viridiplantae</taxon>
        <taxon>Streptophyta</taxon>
        <taxon>Embryophyta</taxon>
        <taxon>Tracheophyta</taxon>
        <taxon>Spermatophyta</taxon>
        <taxon>Magnoliopsida</taxon>
        <taxon>Liliopsida</taxon>
        <taxon>Poales</taxon>
        <taxon>Poaceae</taxon>
        <taxon>BOP clade</taxon>
        <taxon>Oryzoideae</taxon>
        <taxon>Oryzeae</taxon>
        <taxon>Oryzinae</taxon>
        <taxon>Oryza</taxon>
        <taxon>Oryza sativa</taxon>
    </lineage>
</organism>
<reference evidence="5" key="1">
    <citation type="journal article" date="2005" name="Nature">
        <title>The map-based sequence of the rice genome.</title>
        <authorList>
            <consortium name="International rice genome sequencing project (IRGSP)"/>
            <person name="Matsumoto T."/>
            <person name="Wu J."/>
            <person name="Kanamori H."/>
            <person name="Katayose Y."/>
            <person name="Fujisawa M."/>
            <person name="Namiki N."/>
            <person name="Mizuno H."/>
            <person name="Yamamoto K."/>
            <person name="Antonio B.A."/>
            <person name="Baba T."/>
            <person name="Sakata K."/>
            <person name="Nagamura Y."/>
            <person name="Aoki H."/>
            <person name="Arikawa K."/>
            <person name="Arita K."/>
            <person name="Bito T."/>
            <person name="Chiden Y."/>
            <person name="Fujitsuka N."/>
            <person name="Fukunaka R."/>
            <person name="Hamada M."/>
            <person name="Harada C."/>
            <person name="Hayashi A."/>
            <person name="Hijishita S."/>
            <person name="Honda M."/>
            <person name="Hosokawa S."/>
            <person name="Ichikawa Y."/>
            <person name="Idonuma A."/>
            <person name="Iijima M."/>
            <person name="Ikeda M."/>
            <person name="Ikeno M."/>
            <person name="Ito K."/>
            <person name="Ito S."/>
            <person name="Ito T."/>
            <person name="Ito Y."/>
            <person name="Ito Y."/>
            <person name="Iwabuchi A."/>
            <person name="Kamiya K."/>
            <person name="Karasawa W."/>
            <person name="Kurita K."/>
            <person name="Katagiri S."/>
            <person name="Kikuta A."/>
            <person name="Kobayashi H."/>
            <person name="Kobayashi N."/>
            <person name="Machita K."/>
            <person name="Maehara T."/>
            <person name="Masukawa M."/>
            <person name="Mizubayashi T."/>
            <person name="Mukai Y."/>
            <person name="Nagasaki H."/>
            <person name="Nagata Y."/>
            <person name="Naito S."/>
            <person name="Nakashima M."/>
            <person name="Nakama Y."/>
            <person name="Nakamichi Y."/>
            <person name="Nakamura M."/>
            <person name="Meguro A."/>
            <person name="Negishi M."/>
            <person name="Ohta I."/>
            <person name="Ohta T."/>
            <person name="Okamoto M."/>
            <person name="Ono N."/>
            <person name="Saji S."/>
            <person name="Sakaguchi M."/>
            <person name="Sakai K."/>
            <person name="Shibata M."/>
            <person name="Shimokawa T."/>
            <person name="Song J."/>
            <person name="Takazaki Y."/>
            <person name="Terasawa K."/>
            <person name="Tsugane M."/>
            <person name="Tsuji K."/>
            <person name="Ueda S."/>
            <person name="Waki K."/>
            <person name="Yamagata H."/>
            <person name="Yamamoto M."/>
            <person name="Yamamoto S."/>
            <person name="Yamane H."/>
            <person name="Yoshiki S."/>
            <person name="Yoshihara R."/>
            <person name="Yukawa K."/>
            <person name="Zhong H."/>
            <person name="Yano M."/>
            <person name="Yuan Q."/>
            <person name="Ouyang S."/>
            <person name="Liu J."/>
            <person name="Jones K.M."/>
            <person name="Gansberger K."/>
            <person name="Moffat K."/>
            <person name="Hill J."/>
            <person name="Bera J."/>
            <person name="Fadrosh D."/>
            <person name="Jin S."/>
            <person name="Johri S."/>
            <person name="Kim M."/>
            <person name="Overton L."/>
            <person name="Reardon M."/>
            <person name="Tsitrin T."/>
            <person name="Vuong H."/>
            <person name="Weaver B."/>
            <person name="Ciecko A."/>
            <person name="Tallon L."/>
            <person name="Jackson J."/>
            <person name="Pai G."/>
            <person name="Aken S.V."/>
            <person name="Utterback T."/>
            <person name="Reidmuller S."/>
            <person name="Feldblyum T."/>
            <person name="Hsiao J."/>
            <person name="Zismann V."/>
            <person name="Iobst S."/>
            <person name="de Vazeille A.R."/>
            <person name="Buell C.R."/>
            <person name="Ying K."/>
            <person name="Li Y."/>
            <person name="Lu T."/>
            <person name="Huang Y."/>
            <person name="Zhao Q."/>
            <person name="Feng Q."/>
            <person name="Zhang L."/>
            <person name="Zhu J."/>
            <person name="Weng Q."/>
            <person name="Mu J."/>
            <person name="Lu Y."/>
            <person name="Fan D."/>
            <person name="Liu Y."/>
            <person name="Guan J."/>
            <person name="Zhang Y."/>
            <person name="Yu S."/>
            <person name="Liu X."/>
            <person name="Zhang Y."/>
            <person name="Hong G."/>
            <person name="Han B."/>
            <person name="Choisne N."/>
            <person name="Demange N."/>
            <person name="Orjeda G."/>
            <person name="Samain S."/>
            <person name="Cattolico L."/>
            <person name="Pelletier E."/>
            <person name="Couloux A."/>
            <person name="Segurens B."/>
            <person name="Wincker P."/>
            <person name="D'Hont A."/>
            <person name="Scarpelli C."/>
            <person name="Weissenbach J."/>
            <person name="Salanoubat M."/>
            <person name="Quetier F."/>
            <person name="Yu Y."/>
            <person name="Kim H.R."/>
            <person name="Rambo T."/>
            <person name="Currie J."/>
            <person name="Collura K."/>
            <person name="Luo M."/>
            <person name="Yang T."/>
            <person name="Ammiraju J.S.S."/>
            <person name="Engler F."/>
            <person name="Soderlund C."/>
            <person name="Wing R.A."/>
            <person name="Palmer L.E."/>
            <person name="de la Bastide M."/>
            <person name="Spiegel L."/>
            <person name="Nascimento L."/>
            <person name="Zutavern T."/>
            <person name="O'Shaughnessy A."/>
            <person name="Dike S."/>
            <person name="Dedhia N."/>
            <person name="Preston R."/>
            <person name="Balija V."/>
            <person name="McCombie W.R."/>
            <person name="Chow T."/>
            <person name="Chen H."/>
            <person name="Chung M."/>
            <person name="Chen C."/>
            <person name="Shaw J."/>
            <person name="Wu H."/>
            <person name="Hsiao K."/>
            <person name="Chao Y."/>
            <person name="Chu M."/>
            <person name="Cheng C."/>
            <person name="Hour A."/>
            <person name="Lee P."/>
            <person name="Lin S."/>
            <person name="Lin Y."/>
            <person name="Liou J."/>
            <person name="Liu S."/>
            <person name="Hsing Y."/>
            <person name="Raghuvanshi S."/>
            <person name="Mohanty A."/>
            <person name="Bharti A.K."/>
            <person name="Gaur A."/>
            <person name="Gupta V."/>
            <person name="Kumar D."/>
            <person name="Ravi V."/>
            <person name="Vij S."/>
            <person name="Kapur A."/>
            <person name="Khurana P."/>
            <person name="Khurana P."/>
            <person name="Khurana J.P."/>
            <person name="Tyagi A.K."/>
            <person name="Gaikwad K."/>
            <person name="Singh A."/>
            <person name="Dalal V."/>
            <person name="Srivastava S."/>
            <person name="Dixit A."/>
            <person name="Pal A.K."/>
            <person name="Ghazi I.A."/>
            <person name="Yadav M."/>
            <person name="Pandit A."/>
            <person name="Bhargava A."/>
            <person name="Sureshbabu K."/>
            <person name="Batra K."/>
            <person name="Sharma T.R."/>
            <person name="Mohapatra T."/>
            <person name="Singh N.K."/>
            <person name="Messing J."/>
            <person name="Nelson A.B."/>
            <person name="Fuks G."/>
            <person name="Kavchok S."/>
            <person name="Keizer G."/>
            <person name="Linton E."/>
            <person name="Llaca V."/>
            <person name="Song R."/>
            <person name="Tanyolac B."/>
            <person name="Young S."/>
            <person name="Ho-Il K."/>
            <person name="Hahn J.H."/>
            <person name="Sangsakoo G."/>
            <person name="Vanavichit A."/>
            <person name="de Mattos Luiz.A.T."/>
            <person name="Zimmer P.D."/>
            <person name="Malone G."/>
            <person name="Dellagostin O."/>
            <person name="de Oliveira A.C."/>
            <person name="Bevan M."/>
            <person name="Bancroft I."/>
            <person name="Minx P."/>
            <person name="Cordum H."/>
            <person name="Wilson R."/>
            <person name="Cheng Z."/>
            <person name="Jin W."/>
            <person name="Jiang J."/>
            <person name="Leong S.A."/>
            <person name="Iwama H."/>
            <person name="Gojobori T."/>
            <person name="Itoh T."/>
            <person name="Niimura Y."/>
            <person name="Fujii Y."/>
            <person name="Habara T."/>
            <person name="Sakai H."/>
            <person name="Sato Y."/>
            <person name="Wilson G."/>
            <person name="Kumar K."/>
            <person name="McCouch S."/>
            <person name="Juretic N."/>
            <person name="Hoen D."/>
            <person name="Wright S."/>
            <person name="Bruskiewich R."/>
            <person name="Bureau T."/>
            <person name="Miyao A."/>
            <person name="Hirochika H."/>
            <person name="Nishikawa T."/>
            <person name="Kadowaki K."/>
            <person name="Sugiura M."/>
            <person name="Burr B."/>
            <person name="Sasaki T."/>
        </authorList>
    </citation>
    <scope>NUCLEOTIDE SEQUENCE [LARGE SCALE GENOMIC DNA]</scope>
    <source>
        <strain evidence="5">cv. Nipponbare</strain>
    </source>
</reference>